<dbReference type="AlphaFoldDB" id="A0A3P7IYT1"/>
<evidence type="ECO:0000256" key="1">
    <source>
        <dbReference type="SAM" id="MobiDB-lite"/>
    </source>
</evidence>
<sequence length="52" mass="5587">MVGTKIAVGKEDAMTGESETEGKIEEMTKEEEVGVGAKAETDIWIESGSELR</sequence>
<dbReference type="EMBL" id="UYYB01017810">
    <property type="protein sequence ID" value="VDM70834.1"/>
    <property type="molecule type" value="Genomic_DNA"/>
</dbReference>
<proteinExistence type="predicted"/>
<accession>A0A3P7IYT1</accession>
<gene>
    <name evidence="2" type="ORF">SVUK_LOCUS5832</name>
</gene>
<keyword evidence="3" id="KW-1185">Reference proteome</keyword>
<organism evidence="2 3">
    <name type="scientific">Strongylus vulgaris</name>
    <name type="common">Blood worm</name>
    <dbReference type="NCBI Taxonomy" id="40348"/>
    <lineage>
        <taxon>Eukaryota</taxon>
        <taxon>Metazoa</taxon>
        <taxon>Ecdysozoa</taxon>
        <taxon>Nematoda</taxon>
        <taxon>Chromadorea</taxon>
        <taxon>Rhabditida</taxon>
        <taxon>Rhabditina</taxon>
        <taxon>Rhabditomorpha</taxon>
        <taxon>Strongyloidea</taxon>
        <taxon>Strongylidae</taxon>
        <taxon>Strongylus</taxon>
    </lineage>
</organism>
<feature type="region of interest" description="Disordered" evidence="1">
    <location>
        <begin position="1"/>
        <end position="40"/>
    </location>
</feature>
<protein>
    <submittedName>
        <fullName evidence="2">Uncharacterized protein</fullName>
    </submittedName>
</protein>
<evidence type="ECO:0000313" key="3">
    <source>
        <dbReference type="Proteomes" id="UP000270094"/>
    </source>
</evidence>
<name>A0A3P7IYT1_STRVU</name>
<evidence type="ECO:0000313" key="2">
    <source>
        <dbReference type="EMBL" id="VDM70834.1"/>
    </source>
</evidence>
<dbReference type="Proteomes" id="UP000270094">
    <property type="component" value="Unassembled WGS sequence"/>
</dbReference>
<feature type="compositionally biased region" description="Basic and acidic residues" evidence="1">
    <location>
        <begin position="20"/>
        <end position="32"/>
    </location>
</feature>
<reference evidence="2 3" key="1">
    <citation type="submission" date="2018-11" db="EMBL/GenBank/DDBJ databases">
        <authorList>
            <consortium name="Pathogen Informatics"/>
        </authorList>
    </citation>
    <scope>NUCLEOTIDE SEQUENCE [LARGE SCALE GENOMIC DNA]</scope>
</reference>